<proteinExistence type="predicted"/>
<dbReference type="InterPro" id="IPR002155">
    <property type="entry name" value="Thiolase"/>
</dbReference>
<dbReference type="EMBL" id="CAQI01000053">
    <property type="protein sequence ID" value="CCQ47665.1"/>
    <property type="molecule type" value="Genomic_DNA"/>
</dbReference>
<accession>A0A024H665</accession>
<dbReference type="PANTHER" id="PTHR42870:SF1">
    <property type="entry name" value="NON-SPECIFIC LIPID-TRANSFER PROTEIN-LIKE 2"/>
    <property type="match status" value="1"/>
</dbReference>
<name>A0A024H665_9MICC</name>
<dbReference type="PIRSF" id="PIRSF000429">
    <property type="entry name" value="Ac-CoA_Ac_transf"/>
    <property type="match status" value="1"/>
</dbReference>
<dbReference type="InterPro" id="IPR055140">
    <property type="entry name" value="Thiolase_C_2"/>
</dbReference>
<dbReference type="CDD" id="cd00829">
    <property type="entry name" value="SCP-x_thiolase"/>
    <property type="match status" value="1"/>
</dbReference>
<evidence type="ECO:0000259" key="2">
    <source>
        <dbReference type="Pfam" id="PF22691"/>
    </source>
</evidence>
<reference evidence="4" key="1">
    <citation type="journal article" date="2014" name="Genome Announc.">
        <title>Genome Sequence of Arthrobacter siccitolerans 4J27, a Xeroprotectant-Producing Desiccation-Tolerant Microorganism.</title>
        <authorList>
            <person name="Manzanera M."/>
            <person name="Santa-Cruz-Calvo L."/>
            <person name="Vilchez J.I."/>
            <person name="Garcia-Fontana C."/>
            <person name="Silva-Castro G.A."/>
            <person name="Calvo C."/>
            <person name="Gonzalez-Lopez J."/>
        </authorList>
    </citation>
    <scope>NUCLEOTIDE SEQUENCE [LARGE SCALE GENOMIC DNA]</scope>
    <source>
        <strain evidence="4">4J27</strain>
    </source>
</reference>
<dbReference type="STRING" id="861266.ARTSIC4J27_3658"/>
<dbReference type="OrthoDB" id="9785768at2"/>
<keyword evidence="4" id="KW-1185">Reference proteome</keyword>
<dbReference type="PANTHER" id="PTHR42870">
    <property type="entry name" value="ACETYL-COA C-ACETYLTRANSFERASE"/>
    <property type="match status" value="1"/>
</dbReference>
<gene>
    <name evidence="3" type="primary">fadA</name>
    <name evidence="3" type="ORF">ARTSIC4J27_3658</name>
</gene>
<comment type="caution">
    <text evidence="3">The sequence shown here is derived from an EMBL/GenBank/DDBJ whole genome shotgun (WGS) entry which is preliminary data.</text>
</comment>
<evidence type="ECO:0000313" key="3">
    <source>
        <dbReference type="EMBL" id="CCQ47665.1"/>
    </source>
</evidence>
<sequence>MSLQEQFGKDVLLTGWGHSRFGKLTDETLESLIVQVASQAISNAGIEPGQIDEIYLGQFNSGMMPLAFPSSLALQVSPDLANVPATRVENACASGSAAFQQGTKSLLAGTAKTVLVIGAEKMTHAGADVVGAGLLGADYDMAGKASTTGFTGLFAEVAKHYEKRYGSVSDVLGSIAAKNHRNGVDNPCAQLRKDLGQDFCRTVSDKNPMVADPLRRTDCSPVSDGAAAVVLSTSATGGTTAPVRLAGFGHANDFFPAARRDPVAFNATRVSWQRALAMAGVGLDGLDFAEVHDCFTIAELLMYEAMGLTEPGQGARAIEEGWVYKDGKLPVNVSGGLKAKGHPVGATGVSQHVIAAMQLTGTAGDMQLAGPRRAAVQNMGGVGIANYVSVLEAV</sequence>
<dbReference type="InterPro" id="IPR016039">
    <property type="entry name" value="Thiolase-like"/>
</dbReference>
<feature type="domain" description="Thiolase C-terminal" evidence="2">
    <location>
        <begin position="259"/>
        <end position="392"/>
    </location>
</feature>
<evidence type="ECO:0000313" key="4">
    <source>
        <dbReference type="Proteomes" id="UP000035722"/>
    </source>
</evidence>
<dbReference type="Pfam" id="PF00108">
    <property type="entry name" value="Thiolase_N"/>
    <property type="match status" value="1"/>
</dbReference>
<organism evidence="3 4">
    <name type="scientific">Pseudarthrobacter siccitolerans</name>
    <dbReference type="NCBI Taxonomy" id="861266"/>
    <lineage>
        <taxon>Bacteria</taxon>
        <taxon>Bacillati</taxon>
        <taxon>Actinomycetota</taxon>
        <taxon>Actinomycetes</taxon>
        <taxon>Micrococcales</taxon>
        <taxon>Micrococcaceae</taxon>
        <taxon>Pseudarthrobacter</taxon>
    </lineage>
</organism>
<evidence type="ECO:0000259" key="1">
    <source>
        <dbReference type="Pfam" id="PF00108"/>
    </source>
</evidence>
<feature type="domain" description="Thiolase N-terminal" evidence="1">
    <location>
        <begin position="21"/>
        <end position="233"/>
    </location>
</feature>
<dbReference type="Proteomes" id="UP000035722">
    <property type="component" value="Unassembled WGS sequence"/>
</dbReference>
<dbReference type="Pfam" id="PF22691">
    <property type="entry name" value="Thiolase_C_1"/>
    <property type="match status" value="1"/>
</dbReference>
<dbReference type="SUPFAM" id="SSF53901">
    <property type="entry name" value="Thiolase-like"/>
    <property type="match status" value="1"/>
</dbReference>
<protein>
    <submittedName>
        <fullName evidence="3">Acetyl-CoA acyltransferase</fullName>
    </submittedName>
</protein>
<dbReference type="RefSeq" id="WP_050056507.1">
    <property type="nucleotide sequence ID" value="NZ_CAQI01000053.1"/>
</dbReference>
<keyword evidence="3" id="KW-0012">Acyltransferase</keyword>
<dbReference type="NCBIfam" id="NF005704">
    <property type="entry name" value="PRK07516.1"/>
    <property type="match status" value="1"/>
</dbReference>
<dbReference type="GO" id="GO:0016747">
    <property type="term" value="F:acyltransferase activity, transferring groups other than amino-acyl groups"/>
    <property type="evidence" value="ECO:0007669"/>
    <property type="project" value="InterPro"/>
</dbReference>
<dbReference type="AlphaFoldDB" id="A0A024H665"/>
<dbReference type="InterPro" id="IPR020616">
    <property type="entry name" value="Thiolase_N"/>
</dbReference>
<keyword evidence="3" id="KW-0808">Transferase</keyword>
<dbReference type="Gene3D" id="3.40.47.10">
    <property type="match status" value="1"/>
</dbReference>